<sequence length="153" mass="14620">MSWSRALRSIAGVGILLLAVVGQAAPAAAYAAGQPIAAEVTTMSSGRLGASVGGMLGLLGVVFGWLALARPARRLGTGSGPLGAGIALTAGLVGVALGGLVIATSDGGVGTGNGLAGAFVAVVVGLIAVGLGGLALVRSRRTGRSVPGPQRSR</sequence>
<feature type="transmembrane region" description="Helical" evidence="1">
    <location>
        <begin position="80"/>
        <end position="103"/>
    </location>
</feature>
<organism evidence="2 3">
    <name type="scientific">Actinoplanes auranticolor</name>
    <dbReference type="NCBI Taxonomy" id="47988"/>
    <lineage>
        <taxon>Bacteria</taxon>
        <taxon>Bacillati</taxon>
        <taxon>Actinomycetota</taxon>
        <taxon>Actinomycetes</taxon>
        <taxon>Micromonosporales</taxon>
        <taxon>Micromonosporaceae</taxon>
        <taxon>Actinoplanes</taxon>
    </lineage>
</organism>
<dbReference type="RefSeq" id="WP_212988804.1">
    <property type="nucleotide sequence ID" value="NZ_BAABEA010000005.1"/>
</dbReference>
<accession>A0A919VLC9</accession>
<reference evidence="2" key="1">
    <citation type="submission" date="2021-03" db="EMBL/GenBank/DDBJ databases">
        <title>Whole genome shotgun sequence of Actinoplanes auranticolor NBRC 12245.</title>
        <authorList>
            <person name="Komaki H."/>
            <person name="Tamura T."/>
        </authorList>
    </citation>
    <scope>NUCLEOTIDE SEQUENCE</scope>
    <source>
        <strain evidence="2">NBRC 12245</strain>
    </source>
</reference>
<evidence type="ECO:0000313" key="3">
    <source>
        <dbReference type="Proteomes" id="UP000681340"/>
    </source>
</evidence>
<proteinExistence type="predicted"/>
<dbReference type="Proteomes" id="UP000681340">
    <property type="component" value="Unassembled WGS sequence"/>
</dbReference>
<dbReference type="Pfam" id="PF19733">
    <property type="entry name" value="DUF6223"/>
    <property type="match status" value="1"/>
</dbReference>
<keyword evidence="1" id="KW-1133">Transmembrane helix</keyword>
<keyword evidence="1" id="KW-0812">Transmembrane</keyword>
<protein>
    <submittedName>
        <fullName evidence="2">Uncharacterized protein</fullName>
    </submittedName>
</protein>
<name>A0A919VLC9_9ACTN</name>
<dbReference type="InterPro" id="IPR045770">
    <property type="entry name" value="DUF6223"/>
</dbReference>
<feature type="transmembrane region" description="Helical" evidence="1">
    <location>
        <begin position="115"/>
        <end position="137"/>
    </location>
</feature>
<comment type="caution">
    <text evidence="2">The sequence shown here is derived from an EMBL/GenBank/DDBJ whole genome shotgun (WGS) entry which is preliminary data.</text>
</comment>
<dbReference type="AlphaFoldDB" id="A0A919VLC9"/>
<evidence type="ECO:0000313" key="2">
    <source>
        <dbReference type="EMBL" id="GIM67558.1"/>
    </source>
</evidence>
<keyword evidence="1" id="KW-0472">Membrane</keyword>
<keyword evidence="3" id="KW-1185">Reference proteome</keyword>
<feature type="transmembrane region" description="Helical" evidence="1">
    <location>
        <begin position="47"/>
        <end position="68"/>
    </location>
</feature>
<gene>
    <name evidence="2" type="ORF">Aau02nite_27810</name>
</gene>
<evidence type="ECO:0000256" key="1">
    <source>
        <dbReference type="SAM" id="Phobius"/>
    </source>
</evidence>
<dbReference type="EMBL" id="BOQL01000022">
    <property type="protein sequence ID" value="GIM67558.1"/>
    <property type="molecule type" value="Genomic_DNA"/>
</dbReference>